<protein>
    <submittedName>
        <fullName evidence="3">Uncharacterized protein</fullName>
    </submittedName>
</protein>
<accession>A0A0D2SAL4</accession>
<keyword evidence="2" id="KW-0472">Membrane</keyword>
<organism evidence="3 4">
    <name type="scientific">Gossypium raimondii</name>
    <name type="common">Peruvian cotton</name>
    <name type="synonym">Gossypium klotzschianum subsp. raimondii</name>
    <dbReference type="NCBI Taxonomy" id="29730"/>
    <lineage>
        <taxon>Eukaryota</taxon>
        <taxon>Viridiplantae</taxon>
        <taxon>Streptophyta</taxon>
        <taxon>Embryophyta</taxon>
        <taxon>Tracheophyta</taxon>
        <taxon>Spermatophyta</taxon>
        <taxon>Magnoliopsida</taxon>
        <taxon>eudicotyledons</taxon>
        <taxon>Gunneridae</taxon>
        <taxon>Pentapetalae</taxon>
        <taxon>rosids</taxon>
        <taxon>malvids</taxon>
        <taxon>Malvales</taxon>
        <taxon>Malvaceae</taxon>
        <taxon>Malvoideae</taxon>
        <taxon>Gossypium</taxon>
    </lineage>
</organism>
<dbReference type="EMBL" id="CM001744">
    <property type="protein sequence ID" value="KJB28270.1"/>
    <property type="molecule type" value="Genomic_DNA"/>
</dbReference>
<gene>
    <name evidence="3" type="ORF">B456_005G039300</name>
</gene>
<feature type="region of interest" description="Disordered" evidence="1">
    <location>
        <begin position="77"/>
        <end position="96"/>
    </location>
</feature>
<dbReference type="Proteomes" id="UP000032304">
    <property type="component" value="Chromosome 5"/>
</dbReference>
<feature type="compositionally biased region" description="Gly residues" evidence="1">
    <location>
        <begin position="87"/>
        <end position="96"/>
    </location>
</feature>
<dbReference type="OMA" id="LLHHIIL"/>
<evidence type="ECO:0000313" key="3">
    <source>
        <dbReference type="EMBL" id="KJB28270.1"/>
    </source>
</evidence>
<evidence type="ECO:0000256" key="1">
    <source>
        <dbReference type="SAM" id="MobiDB-lite"/>
    </source>
</evidence>
<name>A0A0D2SAL4_GOSRA</name>
<proteinExistence type="predicted"/>
<dbReference type="AlphaFoldDB" id="A0A0D2SAL4"/>
<keyword evidence="2" id="KW-0812">Transmembrane</keyword>
<feature type="compositionally biased region" description="Low complexity" evidence="1">
    <location>
        <begin position="77"/>
        <end position="86"/>
    </location>
</feature>
<evidence type="ECO:0000256" key="2">
    <source>
        <dbReference type="SAM" id="Phobius"/>
    </source>
</evidence>
<feature type="transmembrane region" description="Helical" evidence="2">
    <location>
        <begin position="38"/>
        <end position="58"/>
    </location>
</feature>
<sequence length="96" mass="10619">MLQNPILLHHIILFPVFHSFEDFIYCQNLAFKMGLTQAKMVLLFIAMMVLISFAAAIVTPHDFILKPSNRGRKILGYYDPGSTYGPPSGGGGDPCC</sequence>
<keyword evidence="2" id="KW-1133">Transmembrane helix</keyword>
<reference evidence="3 4" key="1">
    <citation type="journal article" date="2012" name="Nature">
        <title>Repeated polyploidization of Gossypium genomes and the evolution of spinnable cotton fibres.</title>
        <authorList>
            <person name="Paterson A.H."/>
            <person name="Wendel J.F."/>
            <person name="Gundlach H."/>
            <person name="Guo H."/>
            <person name="Jenkins J."/>
            <person name="Jin D."/>
            <person name="Llewellyn D."/>
            <person name="Showmaker K.C."/>
            <person name="Shu S."/>
            <person name="Udall J."/>
            <person name="Yoo M.J."/>
            <person name="Byers R."/>
            <person name="Chen W."/>
            <person name="Doron-Faigenboim A."/>
            <person name="Duke M.V."/>
            <person name="Gong L."/>
            <person name="Grimwood J."/>
            <person name="Grover C."/>
            <person name="Grupp K."/>
            <person name="Hu G."/>
            <person name="Lee T.H."/>
            <person name="Li J."/>
            <person name="Lin L."/>
            <person name="Liu T."/>
            <person name="Marler B.S."/>
            <person name="Page J.T."/>
            <person name="Roberts A.W."/>
            <person name="Romanel E."/>
            <person name="Sanders W.S."/>
            <person name="Szadkowski E."/>
            <person name="Tan X."/>
            <person name="Tang H."/>
            <person name="Xu C."/>
            <person name="Wang J."/>
            <person name="Wang Z."/>
            <person name="Zhang D."/>
            <person name="Zhang L."/>
            <person name="Ashrafi H."/>
            <person name="Bedon F."/>
            <person name="Bowers J.E."/>
            <person name="Brubaker C.L."/>
            <person name="Chee P.W."/>
            <person name="Das S."/>
            <person name="Gingle A.R."/>
            <person name="Haigler C.H."/>
            <person name="Harker D."/>
            <person name="Hoffmann L.V."/>
            <person name="Hovav R."/>
            <person name="Jones D.C."/>
            <person name="Lemke C."/>
            <person name="Mansoor S."/>
            <person name="ur Rahman M."/>
            <person name="Rainville L.N."/>
            <person name="Rambani A."/>
            <person name="Reddy U.K."/>
            <person name="Rong J.K."/>
            <person name="Saranga Y."/>
            <person name="Scheffler B.E."/>
            <person name="Scheffler J.A."/>
            <person name="Stelly D.M."/>
            <person name="Triplett B.A."/>
            <person name="Van Deynze A."/>
            <person name="Vaslin M.F."/>
            <person name="Waghmare V.N."/>
            <person name="Walford S.A."/>
            <person name="Wright R.J."/>
            <person name="Zaki E.A."/>
            <person name="Zhang T."/>
            <person name="Dennis E.S."/>
            <person name="Mayer K.F."/>
            <person name="Peterson D.G."/>
            <person name="Rokhsar D.S."/>
            <person name="Wang X."/>
            <person name="Schmutz J."/>
        </authorList>
    </citation>
    <scope>NUCLEOTIDE SEQUENCE [LARGE SCALE GENOMIC DNA]</scope>
</reference>
<dbReference type="Gramene" id="KJB28270">
    <property type="protein sequence ID" value="KJB28270"/>
    <property type="gene ID" value="B456_005G039300"/>
</dbReference>
<evidence type="ECO:0000313" key="4">
    <source>
        <dbReference type="Proteomes" id="UP000032304"/>
    </source>
</evidence>
<keyword evidence="4" id="KW-1185">Reference proteome</keyword>